<protein>
    <submittedName>
        <fullName evidence="2">Uncharacterized protein</fullName>
    </submittedName>
</protein>
<dbReference type="AlphaFoldDB" id="A0AAV0FU84"/>
<feature type="region of interest" description="Disordered" evidence="1">
    <location>
        <begin position="92"/>
        <end position="136"/>
    </location>
</feature>
<proteinExistence type="predicted"/>
<feature type="compositionally biased region" description="Polar residues" evidence="1">
    <location>
        <begin position="103"/>
        <end position="112"/>
    </location>
</feature>
<feature type="compositionally biased region" description="Polar residues" evidence="1">
    <location>
        <begin position="122"/>
        <end position="136"/>
    </location>
</feature>
<sequence>MQIISQSSLKSSLASFSIQRRSMKKCDHEDYSISEFDPCTDFEEFLSEARKNVTSEGILGVTITPPHLEVSNKKKTRNTSWKRTLFSWLKREKKNSDKGSPKMNMSKQSSGCVSGPVHCHRSATSTPRPRKTQSGPIMSLFFNDGGEEDGRVPYMSLEKMKTPKVVQSYGPVYLVT</sequence>
<dbReference type="EMBL" id="CAMAPF010001013">
    <property type="protein sequence ID" value="CAH9138930.1"/>
    <property type="molecule type" value="Genomic_DNA"/>
</dbReference>
<keyword evidence="3" id="KW-1185">Reference proteome</keyword>
<reference evidence="2" key="1">
    <citation type="submission" date="2022-07" db="EMBL/GenBank/DDBJ databases">
        <authorList>
            <person name="Macas J."/>
            <person name="Novak P."/>
            <person name="Neumann P."/>
        </authorList>
    </citation>
    <scope>NUCLEOTIDE SEQUENCE</scope>
</reference>
<evidence type="ECO:0000313" key="3">
    <source>
        <dbReference type="Proteomes" id="UP001152523"/>
    </source>
</evidence>
<evidence type="ECO:0000313" key="2">
    <source>
        <dbReference type="EMBL" id="CAH9138930.1"/>
    </source>
</evidence>
<comment type="caution">
    <text evidence="2">The sequence shown here is derived from an EMBL/GenBank/DDBJ whole genome shotgun (WGS) entry which is preliminary data.</text>
</comment>
<dbReference type="PANTHER" id="PTHR35488:SF4">
    <property type="entry name" value="DUF4005 DOMAIN-CONTAINING PROTEIN"/>
    <property type="match status" value="1"/>
</dbReference>
<organism evidence="2 3">
    <name type="scientific">Cuscuta epithymum</name>
    <dbReference type="NCBI Taxonomy" id="186058"/>
    <lineage>
        <taxon>Eukaryota</taxon>
        <taxon>Viridiplantae</taxon>
        <taxon>Streptophyta</taxon>
        <taxon>Embryophyta</taxon>
        <taxon>Tracheophyta</taxon>
        <taxon>Spermatophyta</taxon>
        <taxon>Magnoliopsida</taxon>
        <taxon>eudicotyledons</taxon>
        <taxon>Gunneridae</taxon>
        <taxon>Pentapetalae</taxon>
        <taxon>asterids</taxon>
        <taxon>lamiids</taxon>
        <taxon>Solanales</taxon>
        <taxon>Convolvulaceae</taxon>
        <taxon>Cuscuteae</taxon>
        <taxon>Cuscuta</taxon>
        <taxon>Cuscuta subgen. Cuscuta</taxon>
    </lineage>
</organism>
<evidence type="ECO:0000256" key="1">
    <source>
        <dbReference type="SAM" id="MobiDB-lite"/>
    </source>
</evidence>
<accession>A0AAV0FU84</accession>
<gene>
    <name evidence="2" type="ORF">CEPIT_LOCUS37195</name>
</gene>
<name>A0AAV0FU84_9ASTE</name>
<dbReference type="Proteomes" id="UP001152523">
    <property type="component" value="Unassembled WGS sequence"/>
</dbReference>
<dbReference type="PANTHER" id="PTHR35488">
    <property type="entry name" value="OS05G0358900 PROTEIN-RELATED"/>
    <property type="match status" value="1"/>
</dbReference>